<feature type="region of interest" description="Disordered" evidence="1">
    <location>
        <begin position="404"/>
        <end position="642"/>
    </location>
</feature>
<feature type="compositionally biased region" description="Low complexity" evidence="1">
    <location>
        <begin position="218"/>
        <end position="242"/>
    </location>
</feature>
<proteinExistence type="predicted"/>
<dbReference type="Proteomes" id="UP001152747">
    <property type="component" value="Unassembled WGS sequence"/>
</dbReference>
<feature type="compositionally biased region" description="Low complexity" evidence="1">
    <location>
        <begin position="611"/>
        <end position="622"/>
    </location>
</feature>
<feature type="compositionally biased region" description="Polar residues" evidence="1">
    <location>
        <begin position="517"/>
        <end position="534"/>
    </location>
</feature>
<keyword evidence="3" id="KW-1185">Reference proteome</keyword>
<feature type="compositionally biased region" description="Low complexity" evidence="1">
    <location>
        <begin position="550"/>
        <end position="560"/>
    </location>
</feature>
<organism evidence="2 3">
    <name type="scientific">Caenorhabditis angaria</name>
    <dbReference type="NCBI Taxonomy" id="860376"/>
    <lineage>
        <taxon>Eukaryota</taxon>
        <taxon>Metazoa</taxon>
        <taxon>Ecdysozoa</taxon>
        <taxon>Nematoda</taxon>
        <taxon>Chromadorea</taxon>
        <taxon>Rhabditida</taxon>
        <taxon>Rhabditina</taxon>
        <taxon>Rhabditomorpha</taxon>
        <taxon>Rhabditoidea</taxon>
        <taxon>Rhabditidae</taxon>
        <taxon>Peloderinae</taxon>
        <taxon>Caenorhabditis</taxon>
    </lineage>
</organism>
<feature type="compositionally biased region" description="Low complexity" evidence="1">
    <location>
        <begin position="290"/>
        <end position="320"/>
    </location>
</feature>
<accession>A0A9P1N4U3</accession>
<feature type="compositionally biased region" description="Acidic residues" evidence="1">
    <location>
        <begin position="426"/>
        <end position="450"/>
    </location>
</feature>
<feature type="region of interest" description="Disordered" evidence="1">
    <location>
        <begin position="216"/>
        <end position="242"/>
    </location>
</feature>
<feature type="region of interest" description="Disordered" evidence="1">
    <location>
        <begin position="334"/>
        <end position="364"/>
    </location>
</feature>
<feature type="region of interest" description="Disordered" evidence="1">
    <location>
        <begin position="287"/>
        <end position="320"/>
    </location>
</feature>
<gene>
    <name evidence="2" type="ORF">CAMP_LOCUS13755</name>
</gene>
<reference evidence="2" key="1">
    <citation type="submission" date="2022-11" db="EMBL/GenBank/DDBJ databases">
        <authorList>
            <person name="Kikuchi T."/>
        </authorList>
    </citation>
    <scope>NUCLEOTIDE SEQUENCE</scope>
    <source>
        <strain evidence="2">PS1010</strain>
    </source>
</reference>
<evidence type="ECO:0000313" key="3">
    <source>
        <dbReference type="Proteomes" id="UP001152747"/>
    </source>
</evidence>
<comment type="caution">
    <text evidence="2">The sequence shown here is derived from an EMBL/GenBank/DDBJ whole genome shotgun (WGS) entry which is preliminary data.</text>
</comment>
<protein>
    <submittedName>
        <fullName evidence="2">Uncharacterized protein</fullName>
    </submittedName>
</protein>
<sequence>MQKCCNNCSNKNNYYQRQECSCVYCGVQFFCDDLSVDLSHDINAADSKSPARSSSCELPATTEVYKCAYCERFKPRQKLGQVTENKKELKLWNQVLGKTFIRNVEANVERSYICYDHFFLPENSKSIPDGIIPLANFQPQRNHSYSGDAIARAKYRTTRKGGKAMAQGAKVGSCDYPSTVVGRYVPERSCANSEEIHHYMIQQQQHMQQQQRAMMGIAQPPERQRAQPQQAQPQQAQPQQVQHQKMGRQLQGAQAMHNQARFMNPIYNVNYLPNHQGEIVLEMRMRPYPQQQQQQQQQVQPQNQQLPIAPPARQQQAQQVQVGQGIAAQAVQQGGPHLQGVQGNRAAPQNAPAPHRERPPFVIPRNTGIPAVAYLAQIEEPGRNATQAQRDEYEEIMSRHTTELRRINVVQGDRNRPNAEARVEEPVEEPQQEAEPEPEAESSSEDEEEVQQFKTPTASPNFAAGNDQEEEEEDGRSRRPMKKAVRQVPSSSNEPGPSTRRSDRKTVALERAKQLMESITISPARNPRNSTSPLPTKRFRKSENRDVSDDTPSTSTAPTSLAIDPRPEVVVEENTSGDVGDDESESRELTAARTRPRRSTVYRRLGGRLASPSGSNSSNTSTETHPQTPRTRSNRTNRDASP</sequence>
<evidence type="ECO:0000256" key="1">
    <source>
        <dbReference type="SAM" id="MobiDB-lite"/>
    </source>
</evidence>
<dbReference type="EMBL" id="CANHGI010000005">
    <property type="protein sequence ID" value="CAI5451118.1"/>
    <property type="molecule type" value="Genomic_DNA"/>
</dbReference>
<feature type="compositionally biased region" description="Basic and acidic residues" evidence="1">
    <location>
        <begin position="500"/>
        <end position="514"/>
    </location>
</feature>
<feature type="compositionally biased region" description="Basic and acidic residues" evidence="1">
    <location>
        <begin position="413"/>
        <end position="425"/>
    </location>
</feature>
<evidence type="ECO:0000313" key="2">
    <source>
        <dbReference type="EMBL" id="CAI5451118.1"/>
    </source>
</evidence>
<dbReference type="AlphaFoldDB" id="A0A9P1N4U3"/>
<name>A0A9P1N4U3_9PELO</name>